<dbReference type="InterPro" id="IPR009270">
    <property type="entry name" value="DUF927"/>
</dbReference>
<gene>
    <name evidence="2" type="ORF">DESUT3_01400</name>
</gene>
<evidence type="ECO:0000259" key="1">
    <source>
        <dbReference type="Pfam" id="PF06048"/>
    </source>
</evidence>
<dbReference type="Proteomes" id="UP001319827">
    <property type="component" value="Chromosome"/>
</dbReference>
<keyword evidence="3" id="KW-1185">Reference proteome</keyword>
<name>A0ABM8HRK1_9BACT</name>
<dbReference type="EMBL" id="AP024355">
    <property type="protein sequence ID" value="BCR03071.1"/>
    <property type="molecule type" value="Genomic_DNA"/>
</dbReference>
<accession>A0ABM8HRK1</accession>
<dbReference type="Pfam" id="PF06048">
    <property type="entry name" value="DUF927"/>
    <property type="match status" value="1"/>
</dbReference>
<feature type="domain" description="DUF927" evidence="1">
    <location>
        <begin position="59"/>
        <end position="338"/>
    </location>
</feature>
<evidence type="ECO:0000313" key="3">
    <source>
        <dbReference type="Proteomes" id="UP001319827"/>
    </source>
</evidence>
<protein>
    <submittedName>
        <fullName evidence="2">Membrane protein</fullName>
    </submittedName>
</protein>
<evidence type="ECO:0000313" key="2">
    <source>
        <dbReference type="EMBL" id="BCR03071.1"/>
    </source>
</evidence>
<reference evidence="2 3" key="1">
    <citation type="journal article" date="2016" name="C (Basel)">
        <title>Selective Growth of and Electricity Production by Marine Exoelectrogenic Bacteria in Self-Aggregated Hydrogel of Microbially Reduced Graphene Oxide.</title>
        <authorList>
            <person name="Yoshida N."/>
            <person name="Goto Y."/>
            <person name="Miyata Y."/>
        </authorList>
    </citation>
    <scope>NUCLEOTIDE SEQUENCE [LARGE SCALE GENOMIC DNA]</scope>
    <source>
        <strain evidence="2 3">NIT-T3</strain>
    </source>
</reference>
<sequence>MSNHDEKALMVSCGAIPEQAELVNQIDSEEYEYMEEEIISEDPWEATRTFTSPLTGHSFELNPQGVYWVHNKKVVSEWEDVTEPLCGPLRVLGVARDSENRGWSILLLVKDPEGFEHPLTIRKDQLDGETITQALRSAGLTVVASYKAKEMLVTFLQECPPEEENPFRLTDKTGWHDKAFILPDGRTLGHAEENYILTKGKPKDRMTFTPSGRHQDWIDNVSYLCNGNGRLLFAVSVAFVAPLLRLTGSEGGGFNFVGDSSTGKSTAITVGASAYGHPKHYVQSWRATSNGLEFLAQRHNDMLMAIDEMGQMAPKEIGEAAYMLANGQGKQRMSSSVDMRDRLEWTTMILSSGEITLAEHMSEGGKKTKAGQEVRLADIPADAGKGHGLFEELHHCTNGADFSNTLKENALKYHGTAVPLFLRGITTNMEGFHEGYRQIKERFLEESMPTGSSSQVRRLAEKMALIAAAGEFATHLGITGWTETDATWAAVKCFGDWIKLRGGTDRQEVNQIINQARSFIERHGDARFVEMNWNGNRYLVDEARTVHNRAGYKRTKDGETDYLIMPSAFNEEICEGISRVSAVKVLIDAGILIPGKGGNATTTHRVPDVGVMKLYHFSGTVLAEE</sequence>
<organism evidence="2 3">
    <name type="scientific">Desulfuromonas versatilis</name>
    <dbReference type="NCBI Taxonomy" id="2802975"/>
    <lineage>
        <taxon>Bacteria</taxon>
        <taxon>Pseudomonadati</taxon>
        <taxon>Thermodesulfobacteriota</taxon>
        <taxon>Desulfuromonadia</taxon>
        <taxon>Desulfuromonadales</taxon>
        <taxon>Desulfuromonadaceae</taxon>
        <taxon>Desulfuromonas</taxon>
    </lineage>
</organism>
<dbReference type="RefSeq" id="WP_221250549.1">
    <property type="nucleotide sequence ID" value="NZ_AP024355.1"/>
</dbReference>
<reference evidence="2 3" key="2">
    <citation type="journal article" date="2021" name="Int. J. Syst. Evol. Microbiol.">
        <title>Isolation and Polyphasic Characterization of Desulfuromonas versatilis sp. Nov., an Electrogenic Bacteria Capable of Versatile Metabolism Isolated from a Graphene Oxide-Reducing Enrichment Culture.</title>
        <authorList>
            <person name="Xie L."/>
            <person name="Yoshida N."/>
            <person name="Ishii S."/>
            <person name="Meng L."/>
        </authorList>
    </citation>
    <scope>NUCLEOTIDE SEQUENCE [LARGE SCALE GENOMIC DNA]</scope>
    <source>
        <strain evidence="2 3">NIT-T3</strain>
    </source>
</reference>
<proteinExistence type="predicted"/>